<proteinExistence type="predicted"/>
<evidence type="ECO:0000313" key="3">
    <source>
        <dbReference type="Proteomes" id="UP001057580"/>
    </source>
</evidence>
<dbReference type="AlphaFoldDB" id="A0A9E7R1M3"/>
<dbReference type="GeneID" id="74944440"/>
<sequence length="172" mass="18740">MPALRRTLPLVLLLVAVSAGCLGGPLGGGSPTPTDSPSPSPTQTATPVTDLTGEPVTFPDGPKERPERPPTLNESSVREYVRAFEYRYAYNALWVNERSQVTLECEVDAVNETAYGYEALVTCSGYSGPDESYTGNGTDTPTPVPHADWFTQTYRYRVDSDTTLRERVSMAE</sequence>
<protein>
    <recommendedName>
        <fullName evidence="4">Lipoprotein</fullName>
    </recommendedName>
</protein>
<gene>
    <name evidence="2" type="ORF">N0B31_18420</name>
</gene>
<keyword evidence="3" id="KW-1185">Reference proteome</keyword>
<feature type="region of interest" description="Disordered" evidence="1">
    <location>
        <begin position="26"/>
        <end position="75"/>
    </location>
</feature>
<evidence type="ECO:0000313" key="2">
    <source>
        <dbReference type="EMBL" id="UWM54081.1"/>
    </source>
</evidence>
<evidence type="ECO:0000256" key="1">
    <source>
        <dbReference type="SAM" id="MobiDB-lite"/>
    </source>
</evidence>
<organism evidence="2 3">
    <name type="scientific">Salinirubellus salinus</name>
    <dbReference type="NCBI Taxonomy" id="1364945"/>
    <lineage>
        <taxon>Archaea</taxon>
        <taxon>Methanobacteriati</taxon>
        <taxon>Methanobacteriota</taxon>
        <taxon>Stenosarchaea group</taxon>
        <taxon>Halobacteria</taxon>
        <taxon>Halobacteriales</taxon>
        <taxon>Natronomonadaceae</taxon>
        <taxon>Salinirubellus</taxon>
    </lineage>
</organism>
<accession>A0A9E7R1M3</accession>
<dbReference type="EMBL" id="CP104003">
    <property type="protein sequence ID" value="UWM54081.1"/>
    <property type="molecule type" value="Genomic_DNA"/>
</dbReference>
<dbReference type="KEGG" id="ssai:N0B31_18420"/>
<dbReference type="RefSeq" id="WP_260593075.1">
    <property type="nucleotide sequence ID" value="NZ_CP104003.1"/>
</dbReference>
<reference evidence="2" key="1">
    <citation type="submission" date="2022-09" db="EMBL/GenBank/DDBJ databases">
        <title>Diverse halophilic archaea isolated from saline environments.</title>
        <authorList>
            <person name="Cui H.-L."/>
        </authorList>
    </citation>
    <scope>NUCLEOTIDE SEQUENCE</scope>
    <source>
        <strain evidence="2">ZS-35-S2</strain>
    </source>
</reference>
<dbReference type="Proteomes" id="UP001057580">
    <property type="component" value="Chromosome"/>
</dbReference>
<evidence type="ECO:0008006" key="4">
    <source>
        <dbReference type="Google" id="ProtNLM"/>
    </source>
</evidence>
<dbReference type="PROSITE" id="PS51257">
    <property type="entry name" value="PROKAR_LIPOPROTEIN"/>
    <property type="match status" value="1"/>
</dbReference>
<name>A0A9E7R1M3_9EURY</name>